<dbReference type="EMBL" id="JAZHOV010000001">
    <property type="protein sequence ID" value="MEF2253960.1"/>
    <property type="molecule type" value="Genomic_DNA"/>
</dbReference>
<accession>A0ABU7V3V4</accession>
<dbReference type="RefSeq" id="WP_300590546.1">
    <property type="nucleotide sequence ID" value="NZ_BAAAUO010000003.1"/>
</dbReference>
<keyword evidence="5" id="KW-1185">Reference proteome</keyword>
<dbReference type="InterPro" id="IPR001453">
    <property type="entry name" value="MoaB/Mog_dom"/>
</dbReference>
<evidence type="ECO:0000313" key="4">
    <source>
        <dbReference type="EMBL" id="MEF2253960.1"/>
    </source>
</evidence>
<dbReference type="InterPro" id="IPR051920">
    <property type="entry name" value="MPT_Adenylyltrnsfr/MoaC-Rel"/>
</dbReference>
<dbReference type="Pfam" id="PF00994">
    <property type="entry name" value="MoCF_biosynth"/>
    <property type="match status" value="1"/>
</dbReference>
<evidence type="ECO:0000256" key="2">
    <source>
        <dbReference type="ARBA" id="ARBA00023150"/>
    </source>
</evidence>
<dbReference type="CDD" id="cd00886">
    <property type="entry name" value="MogA_MoaB"/>
    <property type="match status" value="1"/>
</dbReference>
<dbReference type="PROSITE" id="PS01078">
    <property type="entry name" value="MOCF_BIOSYNTHESIS_1"/>
    <property type="match status" value="1"/>
</dbReference>
<name>A0ABU7V3V4_9MICO</name>
<evidence type="ECO:0000259" key="3">
    <source>
        <dbReference type="SMART" id="SM00852"/>
    </source>
</evidence>
<gene>
    <name evidence="4" type="ORF">V2V91_02260</name>
</gene>
<protein>
    <submittedName>
        <fullName evidence="4">MogA/MoaB family molybdenum cofactor biosynthesis protein</fullName>
    </submittedName>
</protein>
<dbReference type="InterPro" id="IPR036425">
    <property type="entry name" value="MoaB/Mog-like_dom_sf"/>
</dbReference>
<evidence type="ECO:0000256" key="1">
    <source>
        <dbReference type="ARBA" id="ARBA00005046"/>
    </source>
</evidence>
<evidence type="ECO:0000313" key="5">
    <source>
        <dbReference type="Proteomes" id="UP001351900"/>
    </source>
</evidence>
<comment type="caution">
    <text evidence="4">The sequence shown here is derived from an EMBL/GenBank/DDBJ whole genome shotgun (WGS) entry which is preliminary data.</text>
</comment>
<sequence>MTAATDAAVVASSGAGVRAAVVTASDRAASGERPDATGPGLVRRLVEAGYACDVAAVVADGQESVAGGIRRALDAGARVIITTGGTGVGPRDRTPEATHTVIDREIPGLAELLRREGAASTPMAALSRGIVGVVDGPGSVIANLPGSTRGATEGLETLLPLLPHVLDQLTGGDH</sequence>
<dbReference type="SMART" id="SM00852">
    <property type="entry name" value="MoCF_biosynth"/>
    <property type="match status" value="1"/>
</dbReference>
<dbReference type="Gene3D" id="3.40.980.10">
    <property type="entry name" value="MoaB/Mog-like domain"/>
    <property type="match status" value="1"/>
</dbReference>
<feature type="domain" description="MoaB/Mog" evidence="3">
    <location>
        <begin position="20"/>
        <end position="165"/>
    </location>
</feature>
<comment type="pathway">
    <text evidence="1">Cofactor biosynthesis; molybdopterin biosynthesis.</text>
</comment>
<proteinExistence type="predicted"/>
<dbReference type="Proteomes" id="UP001351900">
    <property type="component" value="Unassembled WGS sequence"/>
</dbReference>
<dbReference type="NCBIfam" id="TIGR00177">
    <property type="entry name" value="molyb_syn"/>
    <property type="match status" value="1"/>
</dbReference>
<dbReference type="SUPFAM" id="SSF53218">
    <property type="entry name" value="Molybdenum cofactor biosynthesis proteins"/>
    <property type="match status" value="1"/>
</dbReference>
<dbReference type="PANTHER" id="PTHR43764:SF1">
    <property type="entry name" value="MOLYBDOPTERIN MOLYBDOTRANSFERASE"/>
    <property type="match status" value="1"/>
</dbReference>
<keyword evidence="2" id="KW-0501">Molybdenum cofactor biosynthesis</keyword>
<dbReference type="InterPro" id="IPR008284">
    <property type="entry name" value="MoCF_biosynth_CS"/>
</dbReference>
<reference evidence="4 5" key="1">
    <citation type="submission" date="2024-01" db="EMBL/GenBank/DDBJ databases">
        <title>the genome sequence of strain Microbacterium schleiferi NBRC 15075.</title>
        <authorList>
            <person name="Ding Y."/>
            <person name="Zhang G."/>
        </authorList>
    </citation>
    <scope>NUCLEOTIDE SEQUENCE [LARGE SCALE GENOMIC DNA]</scope>
    <source>
        <strain evidence="4 5">NBRC 15075</strain>
    </source>
</reference>
<organism evidence="4 5">
    <name type="scientific">Microbacterium schleiferi</name>
    <dbReference type="NCBI Taxonomy" id="69362"/>
    <lineage>
        <taxon>Bacteria</taxon>
        <taxon>Bacillati</taxon>
        <taxon>Actinomycetota</taxon>
        <taxon>Actinomycetes</taxon>
        <taxon>Micrococcales</taxon>
        <taxon>Microbacteriaceae</taxon>
        <taxon>Microbacterium</taxon>
    </lineage>
</organism>
<dbReference type="PANTHER" id="PTHR43764">
    <property type="entry name" value="MOLYBDENUM COFACTOR BIOSYNTHESIS"/>
    <property type="match status" value="1"/>
</dbReference>